<gene>
    <name evidence="2" type="ORF">BCIN_03g09090</name>
</gene>
<organism evidence="2 3">
    <name type="scientific">Botryotinia fuckeliana (strain B05.10)</name>
    <name type="common">Noble rot fungus</name>
    <name type="synonym">Botrytis cinerea</name>
    <dbReference type="NCBI Taxonomy" id="332648"/>
    <lineage>
        <taxon>Eukaryota</taxon>
        <taxon>Fungi</taxon>
        <taxon>Dikarya</taxon>
        <taxon>Ascomycota</taxon>
        <taxon>Pezizomycotina</taxon>
        <taxon>Leotiomycetes</taxon>
        <taxon>Helotiales</taxon>
        <taxon>Sclerotiniaceae</taxon>
        <taxon>Botrytis</taxon>
    </lineage>
</organism>
<evidence type="ECO:0000313" key="2">
    <source>
        <dbReference type="EMBL" id="ATZ48730.1"/>
    </source>
</evidence>
<name>A0A384JE38_BOTFB</name>
<reference evidence="2 3" key="3">
    <citation type="journal article" date="2017" name="Mol. Plant Pathol.">
        <title>A gapless genome sequence of the fungus Botrytis cinerea.</title>
        <authorList>
            <person name="Van Kan J.A."/>
            <person name="Stassen J.H."/>
            <person name="Mosbach A."/>
            <person name="Van Der Lee T.A."/>
            <person name="Faino L."/>
            <person name="Farmer A.D."/>
            <person name="Papasotiriou D.G."/>
            <person name="Zhou S."/>
            <person name="Seidl M.F."/>
            <person name="Cottam E."/>
            <person name="Edel D."/>
            <person name="Hahn M."/>
            <person name="Schwartz D.C."/>
            <person name="Dietrich R.A."/>
            <person name="Widdison S."/>
            <person name="Scalliet G."/>
        </authorList>
    </citation>
    <scope>NUCLEOTIDE SEQUENCE [LARGE SCALE GENOMIC DNA]</scope>
    <source>
        <strain evidence="2 3">B05.10</strain>
    </source>
</reference>
<proteinExistence type="predicted"/>
<keyword evidence="3" id="KW-1185">Reference proteome</keyword>
<dbReference type="OrthoDB" id="3589080at2759"/>
<evidence type="ECO:0000313" key="3">
    <source>
        <dbReference type="Proteomes" id="UP000001798"/>
    </source>
</evidence>
<evidence type="ECO:0000256" key="1">
    <source>
        <dbReference type="SAM" id="MobiDB-lite"/>
    </source>
</evidence>
<reference evidence="2 3" key="2">
    <citation type="journal article" date="2012" name="Eukaryot. Cell">
        <title>Genome update of Botrytis cinerea strains B05.10 and T4.</title>
        <authorList>
            <person name="Staats M."/>
            <person name="van Kan J.A."/>
        </authorList>
    </citation>
    <scope>NUCLEOTIDE SEQUENCE [LARGE SCALE GENOMIC DNA]</scope>
    <source>
        <strain evidence="2 3">B05.10</strain>
    </source>
</reference>
<dbReference type="KEGG" id="bfu:BCIN_03g09090"/>
<dbReference type="RefSeq" id="XP_024548035.1">
    <property type="nucleotide sequence ID" value="XM_024692260.1"/>
</dbReference>
<protein>
    <submittedName>
        <fullName evidence="2">Uncharacterized protein</fullName>
    </submittedName>
</protein>
<dbReference type="GeneID" id="36394070"/>
<dbReference type="VEuPathDB" id="FungiDB:Bcin03g09090"/>
<dbReference type="OMA" id="KNPWVER"/>
<accession>A0A384JE38</accession>
<sequence>MANSQVPNLNFGSPIIFFDSNPEMQQTYIGSCFTSLKETLKTSWTGEVRKFHNPGTLRIIFWTPEGKECIKDYDLHEYKLVRDAWESLFNLPDVKRAIVMGYSGQNPYVKDFGEKNPWEDKIEREKMRQRRSEQMQGESKEGRTGKEIDIKRVIDKTEEAEVKKIAEQIGKVPMKLEEV</sequence>
<dbReference type="Proteomes" id="UP000001798">
    <property type="component" value="Chromosome 3"/>
</dbReference>
<dbReference type="EMBL" id="CP009807">
    <property type="protein sequence ID" value="ATZ48730.1"/>
    <property type="molecule type" value="Genomic_DNA"/>
</dbReference>
<dbReference type="AlphaFoldDB" id="A0A384JE38"/>
<reference evidence="2 3" key="1">
    <citation type="journal article" date="2011" name="PLoS Genet.">
        <title>Genomic analysis of the necrotrophic fungal pathogens Sclerotinia sclerotiorum and Botrytis cinerea.</title>
        <authorList>
            <person name="Amselem J."/>
            <person name="Cuomo C.A."/>
            <person name="van Kan J.A."/>
            <person name="Viaud M."/>
            <person name="Benito E.P."/>
            <person name="Couloux A."/>
            <person name="Coutinho P.M."/>
            <person name="de Vries R.P."/>
            <person name="Dyer P.S."/>
            <person name="Fillinger S."/>
            <person name="Fournier E."/>
            <person name="Gout L."/>
            <person name="Hahn M."/>
            <person name="Kohn L."/>
            <person name="Lapalu N."/>
            <person name="Plummer K.M."/>
            <person name="Pradier J.M."/>
            <person name="Quevillon E."/>
            <person name="Sharon A."/>
            <person name="Simon A."/>
            <person name="ten Have A."/>
            <person name="Tudzynski B."/>
            <person name="Tudzynski P."/>
            <person name="Wincker P."/>
            <person name="Andrew M."/>
            <person name="Anthouard V."/>
            <person name="Beever R.E."/>
            <person name="Beffa R."/>
            <person name="Benoit I."/>
            <person name="Bouzid O."/>
            <person name="Brault B."/>
            <person name="Chen Z."/>
            <person name="Choquer M."/>
            <person name="Collemare J."/>
            <person name="Cotton P."/>
            <person name="Danchin E.G."/>
            <person name="Da Silva C."/>
            <person name="Gautier A."/>
            <person name="Giraud C."/>
            <person name="Giraud T."/>
            <person name="Gonzalez C."/>
            <person name="Grossetete S."/>
            <person name="Guldener U."/>
            <person name="Henrissat B."/>
            <person name="Howlett B.J."/>
            <person name="Kodira C."/>
            <person name="Kretschmer M."/>
            <person name="Lappartient A."/>
            <person name="Leroch M."/>
            <person name="Levis C."/>
            <person name="Mauceli E."/>
            <person name="Neuveglise C."/>
            <person name="Oeser B."/>
            <person name="Pearson M."/>
            <person name="Poulain J."/>
            <person name="Poussereau N."/>
            <person name="Quesneville H."/>
            <person name="Rascle C."/>
            <person name="Schumacher J."/>
            <person name="Segurens B."/>
            <person name="Sexton A."/>
            <person name="Silva E."/>
            <person name="Sirven C."/>
            <person name="Soanes D.M."/>
            <person name="Talbot N.J."/>
            <person name="Templeton M."/>
            <person name="Yandava C."/>
            <person name="Yarden O."/>
            <person name="Zeng Q."/>
            <person name="Rollins J.A."/>
            <person name="Lebrun M.H."/>
            <person name="Dickman M."/>
        </authorList>
    </citation>
    <scope>NUCLEOTIDE SEQUENCE [LARGE SCALE GENOMIC DNA]</scope>
    <source>
        <strain evidence="2 3">B05.10</strain>
    </source>
</reference>
<feature type="region of interest" description="Disordered" evidence="1">
    <location>
        <begin position="125"/>
        <end position="149"/>
    </location>
</feature>